<dbReference type="Proteomes" id="UP001054945">
    <property type="component" value="Unassembled WGS sequence"/>
</dbReference>
<gene>
    <name evidence="1" type="ORF">CEXT_308971</name>
</gene>
<dbReference type="AlphaFoldDB" id="A0AAV4QT41"/>
<reference evidence="1 2" key="1">
    <citation type="submission" date="2021-06" db="EMBL/GenBank/DDBJ databases">
        <title>Caerostris extrusa draft genome.</title>
        <authorList>
            <person name="Kono N."/>
            <person name="Arakawa K."/>
        </authorList>
    </citation>
    <scope>NUCLEOTIDE SEQUENCE [LARGE SCALE GENOMIC DNA]</scope>
</reference>
<evidence type="ECO:0000313" key="2">
    <source>
        <dbReference type="Proteomes" id="UP001054945"/>
    </source>
</evidence>
<protein>
    <submittedName>
        <fullName evidence="1">Uncharacterized protein</fullName>
    </submittedName>
</protein>
<accession>A0AAV4QT41</accession>
<comment type="caution">
    <text evidence="1">The sequence shown here is derived from an EMBL/GenBank/DDBJ whole genome shotgun (WGS) entry which is preliminary data.</text>
</comment>
<proteinExistence type="predicted"/>
<name>A0AAV4QT41_CAEEX</name>
<sequence length="88" mass="10452">MVLHRSNKLPTHRDVSHRSRIRSAVELILFWLLGFPVGRGRWRRCRPKLEPSTSDELTGSRSLETKEGRTCELYGIPFFFFFRLARYI</sequence>
<keyword evidence="2" id="KW-1185">Reference proteome</keyword>
<dbReference type="EMBL" id="BPLR01006792">
    <property type="protein sequence ID" value="GIY12427.1"/>
    <property type="molecule type" value="Genomic_DNA"/>
</dbReference>
<evidence type="ECO:0000313" key="1">
    <source>
        <dbReference type="EMBL" id="GIY12427.1"/>
    </source>
</evidence>
<organism evidence="1 2">
    <name type="scientific">Caerostris extrusa</name>
    <name type="common">Bark spider</name>
    <name type="synonym">Caerostris bankana</name>
    <dbReference type="NCBI Taxonomy" id="172846"/>
    <lineage>
        <taxon>Eukaryota</taxon>
        <taxon>Metazoa</taxon>
        <taxon>Ecdysozoa</taxon>
        <taxon>Arthropoda</taxon>
        <taxon>Chelicerata</taxon>
        <taxon>Arachnida</taxon>
        <taxon>Araneae</taxon>
        <taxon>Araneomorphae</taxon>
        <taxon>Entelegynae</taxon>
        <taxon>Araneoidea</taxon>
        <taxon>Araneidae</taxon>
        <taxon>Caerostris</taxon>
    </lineage>
</organism>